<dbReference type="Pfam" id="PF03401">
    <property type="entry name" value="TctC"/>
    <property type="match status" value="1"/>
</dbReference>
<keyword evidence="3" id="KW-1185">Reference proteome</keyword>
<evidence type="ECO:0000313" key="2">
    <source>
        <dbReference type="EMBL" id="MBK1662804.1"/>
    </source>
</evidence>
<sequence>STTLGTRQVARARPDGYTLLFAGNGTFSITPFVLRDAGYDPAKDFTWLGMTGSALYLFVAQPRWESLDALLDAARRRPGEVSYASWGVGSSAHLGTFDLARRAGVDLVHVPYNGTAAALTDIASGRVDFMLSTLAPARPHMEAGRLRPLGVASPARYRLLPEVPTVAEQGFSGYEVPNWTAVAGPAGLPPAVAAALEGALAATFADEQLLARLEPLGITPTPTGAPALVEAVTRDLGINADLIRRAGIRPE</sequence>
<organism evidence="2 3">
    <name type="scientific">Paracraurococcus ruber</name>
    <dbReference type="NCBI Taxonomy" id="77675"/>
    <lineage>
        <taxon>Bacteria</taxon>
        <taxon>Pseudomonadati</taxon>
        <taxon>Pseudomonadota</taxon>
        <taxon>Alphaproteobacteria</taxon>
        <taxon>Acetobacterales</taxon>
        <taxon>Roseomonadaceae</taxon>
        <taxon>Paracraurococcus</taxon>
    </lineage>
</organism>
<proteinExistence type="inferred from homology"/>
<dbReference type="EMBL" id="NRSG01000774">
    <property type="protein sequence ID" value="MBK1662804.1"/>
    <property type="molecule type" value="Genomic_DNA"/>
</dbReference>
<dbReference type="PANTHER" id="PTHR42928">
    <property type="entry name" value="TRICARBOXYLATE-BINDING PROTEIN"/>
    <property type="match status" value="1"/>
</dbReference>
<feature type="non-terminal residue" evidence="2">
    <location>
        <position position="1"/>
    </location>
</feature>
<dbReference type="Proteomes" id="UP000697995">
    <property type="component" value="Unassembled WGS sequence"/>
</dbReference>
<evidence type="ECO:0000256" key="1">
    <source>
        <dbReference type="ARBA" id="ARBA00006987"/>
    </source>
</evidence>
<protein>
    <recommendedName>
        <fullName evidence="4">Tripartite tricarboxylate transporter substrate binding protein</fullName>
    </recommendedName>
</protein>
<gene>
    <name evidence="2" type="ORF">CKO45_32060</name>
</gene>
<dbReference type="InterPro" id="IPR005064">
    <property type="entry name" value="BUG"/>
</dbReference>
<dbReference type="InterPro" id="IPR042100">
    <property type="entry name" value="Bug_dom1"/>
</dbReference>
<dbReference type="PANTHER" id="PTHR42928:SF5">
    <property type="entry name" value="BLR1237 PROTEIN"/>
    <property type="match status" value="1"/>
</dbReference>
<dbReference type="Gene3D" id="3.40.190.150">
    <property type="entry name" value="Bordetella uptake gene, domain 1"/>
    <property type="match status" value="1"/>
</dbReference>
<dbReference type="RefSeq" id="WP_200306986.1">
    <property type="nucleotide sequence ID" value="NZ_NRSG01000774.1"/>
</dbReference>
<comment type="caution">
    <text evidence="2">The sequence shown here is derived from an EMBL/GenBank/DDBJ whole genome shotgun (WGS) entry which is preliminary data.</text>
</comment>
<evidence type="ECO:0008006" key="4">
    <source>
        <dbReference type="Google" id="ProtNLM"/>
    </source>
</evidence>
<dbReference type="CDD" id="cd07012">
    <property type="entry name" value="PBP2_Bug_TTT"/>
    <property type="match status" value="1"/>
</dbReference>
<accession>A0ABS1D7L3</accession>
<reference evidence="2 3" key="1">
    <citation type="journal article" date="2020" name="Microorganisms">
        <title>Osmotic Adaptation and Compatible Solute Biosynthesis of Phototrophic Bacteria as Revealed from Genome Analyses.</title>
        <authorList>
            <person name="Imhoff J.F."/>
            <person name="Rahn T."/>
            <person name="Kunzel S."/>
            <person name="Keller A."/>
            <person name="Neulinger S.C."/>
        </authorList>
    </citation>
    <scope>NUCLEOTIDE SEQUENCE [LARGE SCALE GENOMIC DNA]</scope>
    <source>
        <strain evidence="2 3">DSM 15382</strain>
    </source>
</reference>
<dbReference type="SUPFAM" id="SSF53850">
    <property type="entry name" value="Periplasmic binding protein-like II"/>
    <property type="match status" value="1"/>
</dbReference>
<dbReference type="Gene3D" id="3.40.190.10">
    <property type="entry name" value="Periplasmic binding protein-like II"/>
    <property type="match status" value="1"/>
</dbReference>
<comment type="similarity">
    <text evidence="1">Belongs to the UPF0065 (bug) family.</text>
</comment>
<name>A0ABS1D7L3_9PROT</name>
<evidence type="ECO:0000313" key="3">
    <source>
        <dbReference type="Proteomes" id="UP000697995"/>
    </source>
</evidence>